<evidence type="ECO:0000313" key="17">
    <source>
        <dbReference type="EMBL" id="ARN81408.1"/>
    </source>
</evidence>
<evidence type="ECO:0000256" key="1">
    <source>
        <dbReference type="ARBA" id="ARBA00004141"/>
    </source>
</evidence>
<feature type="transmembrane region" description="Helical" evidence="13">
    <location>
        <begin position="243"/>
        <end position="268"/>
    </location>
</feature>
<protein>
    <recommendedName>
        <fullName evidence="13">Probable potassium transport system protein Kup</fullName>
    </recommendedName>
</protein>
<evidence type="ECO:0000256" key="10">
    <source>
        <dbReference type="ARBA" id="ARBA00022989"/>
    </source>
</evidence>
<keyword evidence="3 13" id="KW-0813">Transport</keyword>
<dbReference type="InterPro" id="IPR023051">
    <property type="entry name" value="Kup"/>
</dbReference>
<feature type="transmembrane region" description="Helical" evidence="13">
    <location>
        <begin position="403"/>
        <end position="424"/>
    </location>
</feature>
<sequence>MEGRWMAENTTAQRLGAEPSQAGVPADDSTEAHVKAPLPALVLGAIGVVYGDIGTSPLYALRESLSHASKAGELTQGAIIGATSLLIYALIFTVTAKYVLFLMRADNRGEGGILSLMALAQSALGRRAQIVFLLGVAGAALFSGDAIITPAISVLSAVEGLDLVTERFKDYVNVKEYVLPITIAILIALFWVQNHGTARVAAFFGPIMVIFFLVIGALGALHIPDAPQTLYAFNPLNGLRFLLTHGWLGFAVLGSVFLGVTGAEALYADMGHFGRLPIQAAWSFFVLPALLLNYLGQGALILSDPTTIDNPFFRLAPEWGLLPLALVILSTIATVIASQAVVTGAFSLVRQAIQLGLLPRLEITHTSAMQEGQIYIARVNRLLLVGVLILVVLFKSSSALASAYGIAVTGTMVTTTALAFVVVWKRWRWPLWAAVPFVSAFLVVDLAFLAANLMKVVDGGWVPLLLGACSMVVMWTWVRGTHLLAEKTHRDSIPICDLIAMLEKSKPTRVKGTAVFLTSDPNVAPAALMHNLKHNKVLHERVLVISVVTKDVPRVFKRFEIERLSDDFTRILLYYGFMESPRVPAALAQMRKAGLKYDIMTTSFFLGRRSIVESSGSEMPGWQDKLYIALTHQAANATDFFSIPSDRVVELGARVKI</sequence>
<comment type="catalytic activity">
    <reaction evidence="13">
        <text>K(+)(in) + H(+)(in) = K(+)(out) + H(+)(out)</text>
        <dbReference type="Rhea" id="RHEA:28490"/>
        <dbReference type="ChEBI" id="CHEBI:15378"/>
        <dbReference type="ChEBI" id="CHEBI:29103"/>
    </reaction>
</comment>
<keyword evidence="18" id="KW-1185">Reference proteome</keyword>
<organism evidence="17 18">
    <name type="scientific">Methylocystis bryophila</name>
    <dbReference type="NCBI Taxonomy" id="655015"/>
    <lineage>
        <taxon>Bacteria</taxon>
        <taxon>Pseudomonadati</taxon>
        <taxon>Pseudomonadota</taxon>
        <taxon>Alphaproteobacteria</taxon>
        <taxon>Hyphomicrobiales</taxon>
        <taxon>Methylocystaceae</taxon>
        <taxon>Methylocystis</taxon>
    </lineage>
</organism>
<keyword evidence="7 13" id="KW-0812">Transmembrane</keyword>
<feature type="transmembrane region" description="Helical" evidence="13">
    <location>
        <begin position="431"/>
        <end position="454"/>
    </location>
</feature>
<dbReference type="AlphaFoldDB" id="A0A1W6MUX1"/>
<dbReference type="Pfam" id="PF22776">
    <property type="entry name" value="K_trans_C"/>
    <property type="match status" value="1"/>
</dbReference>
<comment type="similarity">
    <text evidence="2 13">Belongs to the HAK/KUP transporter (TC 2.A.72) family.</text>
</comment>
<evidence type="ECO:0000256" key="13">
    <source>
        <dbReference type="HAMAP-Rule" id="MF_01522"/>
    </source>
</evidence>
<keyword evidence="9 13" id="KW-0630">Potassium</keyword>
<proteinExistence type="inferred from homology"/>
<keyword evidence="4 13" id="KW-1003">Cell membrane</keyword>
<evidence type="ECO:0000256" key="4">
    <source>
        <dbReference type="ARBA" id="ARBA00022475"/>
    </source>
</evidence>
<feature type="transmembrane region" description="Helical" evidence="13">
    <location>
        <begin position="200"/>
        <end position="223"/>
    </location>
</feature>
<dbReference type="Proteomes" id="UP000193978">
    <property type="component" value="Chromosome"/>
</dbReference>
<feature type="transmembrane region" description="Helical" evidence="13">
    <location>
        <begin position="280"/>
        <end position="302"/>
    </location>
</feature>
<dbReference type="EMBL" id="CP019948">
    <property type="protein sequence ID" value="ARN81408.1"/>
    <property type="molecule type" value="Genomic_DNA"/>
</dbReference>
<reference evidence="17 18" key="1">
    <citation type="submission" date="2017-02" db="EMBL/GenBank/DDBJ databases">
        <authorList>
            <person name="Peterson S.W."/>
        </authorList>
    </citation>
    <scope>NUCLEOTIDE SEQUENCE [LARGE SCALE GENOMIC DNA]</scope>
    <source>
        <strain evidence="17 18">S285</strain>
    </source>
</reference>
<dbReference type="STRING" id="655015.B1812_10345"/>
<keyword evidence="11 13" id="KW-0406">Ion transport</keyword>
<dbReference type="InterPro" id="IPR053951">
    <property type="entry name" value="K_trans_N"/>
</dbReference>
<evidence type="ECO:0000256" key="7">
    <source>
        <dbReference type="ARBA" id="ARBA00022692"/>
    </source>
</evidence>
<evidence type="ECO:0000256" key="6">
    <source>
        <dbReference type="ARBA" id="ARBA00022538"/>
    </source>
</evidence>
<evidence type="ECO:0000256" key="12">
    <source>
        <dbReference type="ARBA" id="ARBA00023136"/>
    </source>
</evidence>
<dbReference type="KEGG" id="mbry:B1812_10345"/>
<dbReference type="Pfam" id="PF02705">
    <property type="entry name" value="K_trans"/>
    <property type="match status" value="1"/>
</dbReference>
<accession>A0A1W6MUX1</accession>
<feature type="transmembrane region" description="Helical" evidence="13">
    <location>
        <begin position="460"/>
        <end position="478"/>
    </location>
</feature>
<comment type="function">
    <text evidence="13">Transport of potassium into the cell. Likely operates as a K(+):H(+) symporter.</text>
</comment>
<gene>
    <name evidence="17" type="primary">trkD</name>
    <name evidence="13" type="synonym">kup</name>
    <name evidence="17" type="ORF">B1812_10345</name>
</gene>
<keyword evidence="6 13" id="KW-0633">Potassium transport</keyword>
<evidence type="ECO:0000256" key="8">
    <source>
        <dbReference type="ARBA" id="ARBA00022847"/>
    </source>
</evidence>
<dbReference type="GO" id="GO:0015293">
    <property type="term" value="F:symporter activity"/>
    <property type="evidence" value="ECO:0007669"/>
    <property type="project" value="UniProtKB-UniRule"/>
</dbReference>
<evidence type="ECO:0000313" key="18">
    <source>
        <dbReference type="Proteomes" id="UP000193978"/>
    </source>
</evidence>
<dbReference type="GO" id="GO:0015079">
    <property type="term" value="F:potassium ion transmembrane transporter activity"/>
    <property type="evidence" value="ECO:0007669"/>
    <property type="project" value="UniProtKB-UniRule"/>
</dbReference>
<feature type="transmembrane region" description="Helical" evidence="13">
    <location>
        <begin position="379"/>
        <end position="397"/>
    </location>
</feature>
<dbReference type="PANTHER" id="PTHR30540">
    <property type="entry name" value="OSMOTIC STRESS POTASSIUM TRANSPORTER"/>
    <property type="match status" value="1"/>
</dbReference>
<evidence type="ECO:0000256" key="9">
    <source>
        <dbReference type="ARBA" id="ARBA00022958"/>
    </source>
</evidence>
<feature type="transmembrane region" description="Helical" evidence="13">
    <location>
        <begin position="38"/>
        <end position="59"/>
    </location>
</feature>
<feature type="domain" description="K+ potassium transporter C-terminal" evidence="16">
    <location>
        <begin position="511"/>
        <end position="657"/>
    </location>
</feature>
<dbReference type="GO" id="GO:0005886">
    <property type="term" value="C:plasma membrane"/>
    <property type="evidence" value="ECO:0007669"/>
    <property type="project" value="UniProtKB-SubCell"/>
</dbReference>
<evidence type="ECO:0000256" key="2">
    <source>
        <dbReference type="ARBA" id="ARBA00007019"/>
    </source>
</evidence>
<evidence type="ECO:0000259" key="16">
    <source>
        <dbReference type="Pfam" id="PF22776"/>
    </source>
</evidence>
<dbReference type="InterPro" id="IPR053952">
    <property type="entry name" value="K_trans_C"/>
</dbReference>
<keyword evidence="5" id="KW-0997">Cell inner membrane</keyword>
<feature type="transmembrane region" description="Helical" evidence="13">
    <location>
        <begin position="79"/>
        <end position="100"/>
    </location>
</feature>
<feature type="transmembrane region" description="Helical" evidence="13">
    <location>
        <begin position="322"/>
        <end position="349"/>
    </location>
</feature>
<dbReference type="PANTHER" id="PTHR30540:SF79">
    <property type="entry name" value="LOW AFFINITY POTASSIUM TRANSPORT SYSTEM PROTEIN KUP"/>
    <property type="match status" value="1"/>
</dbReference>
<dbReference type="HAMAP" id="MF_01522">
    <property type="entry name" value="Kup"/>
    <property type="match status" value="1"/>
</dbReference>
<evidence type="ECO:0000256" key="5">
    <source>
        <dbReference type="ARBA" id="ARBA00022519"/>
    </source>
</evidence>
<keyword evidence="8 13" id="KW-0769">Symport</keyword>
<name>A0A1W6MUX1_9HYPH</name>
<evidence type="ECO:0000259" key="15">
    <source>
        <dbReference type="Pfam" id="PF02705"/>
    </source>
</evidence>
<keyword evidence="12 13" id="KW-0472">Membrane</keyword>
<dbReference type="InterPro" id="IPR003855">
    <property type="entry name" value="K+_transporter"/>
</dbReference>
<feature type="transmembrane region" description="Helical" evidence="13">
    <location>
        <begin position="130"/>
        <end position="157"/>
    </location>
</feature>
<comment type="subcellular location">
    <subcellularLocation>
        <location evidence="13">Cell membrane</location>
        <topology evidence="13">Multi-pass membrane protein</topology>
    </subcellularLocation>
    <subcellularLocation>
        <location evidence="1">Membrane</location>
        <topology evidence="1">Multi-pass membrane protein</topology>
    </subcellularLocation>
</comment>
<evidence type="ECO:0000256" key="14">
    <source>
        <dbReference type="SAM" id="MobiDB-lite"/>
    </source>
</evidence>
<feature type="region of interest" description="Disordered" evidence="14">
    <location>
        <begin position="1"/>
        <end position="27"/>
    </location>
</feature>
<feature type="transmembrane region" description="Helical" evidence="13">
    <location>
        <begin position="177"/>
        <end position="193"/>
    </location>
</feature>
<keyword evidence="10 13" id="KW-1133">Transmembrane helix</keyword>
<evidence type="ECO:0000256" key="11">
    <source>
        <dbReference type="ARBA" id="ARBA00023065"/>
    </source>
</evidence>
<feature type="domain" description="K+ potassium transporter integral membrane" evidence="15">
    <location>
        <begin position="42"/>
        <end position="499"/>
    </location>
</feature>
<evidence type="ECO:0000256" key="3">
    <source>
        <dbReference type="ARBA" id="ARBA00022448"/>
    </source>
</evidence>